<feature type="domain" description="Bromodomain associated" evidence="8">
    <location>
        <begin position="8"/>
        <end position="84"/>
    </location>
</feature>
<dbReference type="InterPro" id="IPR019473">
    <property type="entry name" value="TFIID_su8_C"/>
</dbReference>
<dbReference type="Proteomes" id="UP000027586">
    <property type="component" value="Unassembled WGS sequence"/>
</dbReference>
<dbReference type="CDD" id="cd08049">
    <property type="entry name" value="TAF8"/>
    <property type="match status" value="1"/>
</dbReference>
<feature type="region of interest" description="Disordered" evidence="7">
    <location>
        <begin position="99"/>
        <end position="150"/>
    </location>
</feature>
<evidence type="ECO:0000259" key="8">
    <source>
        <dbReference type="SMART" id="SM00576"/>
    </source>
</evidence>
<feature type="compositionally biased region" description="Acidic residues" evidence="7">
    <location>
        <begin position="119"/>
        <end position="128"/>
    </location>
</feature>
<evidence type="ECO:0000256" key="1">
    <source>
        <dbReference type="ARBA" id="ARBA00004123"/>
    </source>
</evidence>
<evidence type="ECO:0000256" key="7">
    <source>
        <dbReference type="SAM" id="MobiDB-lite"/>
    </source>
</evidence>
<keyword evidence="4" id="KW-0805">Transcription regulation</keyword>
<proteinExistence type="inferred from homology"/>
<evidence type="ECO:0000256" key="6">
    <source>
        <dbReference type="ARBA" id="ARBA00023242"/>
    </source>
</evidence>
<accession>A0A068RZH9</accession>
<evidence type="ECO:0000256" key="5">
    <source>
        <dbReference type="ARBA" id="ARBA00023163"/>
    </source>
</evidence>
<dbReference type="InterPro" id="IPR009072">
    <property type="entry name" value="Histone-fold"/>
</dbReference>
<dbReference type="InterPro" id="IPR006565">
    <property type="entry name" value="BTP"/>
</dbReference>
<dbReference type="Gene3D" id="1.10.20.10">
    <property type="entry name" value="Histone, subunit A"/>
    <property type="match status" value="1"/>
</dbReference>
<sequence length="259" mass="29944">MATDNDDQDFAFHVNSHAVSLLAKECGFDSIQRSALHTLTETLEDYLENLLAKTHLYAELGNRTRPNYHDVIRSLEESGIQLSEFGNYLNQHREDRVHIPLAKEKPSTQTEEKYNFLSSDDEEEDNTEESTTSLPEYAPSHMPKFPSRHSFRQTPVYIHRPDDPQRVRELNSQQSRVVEENLKRLMSAENQLLRRHDTMEADMFDLSVPIVNYESAIQRKKRVKRAHTGDIRSITTKNDHSPKPNNANNNTTPSEISTR</sequence>
<evidence type="ECO:0000256" key="3">
    <source>
        <dbReference type="ARBA" id="ARBA00017307"/>
    </source>
</evidence>
<dbReference type="GO" id="GO:0046982">
    <property type="term" value="F:protein heterodimerization activity"/>
    <property type="evidence" value="ECO:0007669"/>
    <property type="project" value="InterPro"/>
</dbReference>
<dbReference type="PANTHER" id="PTHR46469">
    <property type="entry name" value="TRANSCRIPTION INITIATION FACTOR TFIID SUBUNIT 8"/>
    <property type="match status" value="1"/>
</dbReference>
<organism evidence="9 10">
    <name type="scientific">Lichtheimia corymbifera JMRC:FSU:9682</name>
    <dbReference type="NCBI Taxonomy" id="1263082"/>
    <lineage>
        <taxon>Eukaryota</taxon>
        <taxon>Fungi</taxon>
        <taxon>Fungi incertae sedis</taxon>
        <taxon>Mucoromycota</taxon>
        <taxon>Mucoromycotina</taxon>
        <taxon>Mucoromycetes</taxon>
        <taxon>Mucorales</taxon>
        <taxon>Lichtheimiaceae</taxon>
        <taxon>Lichtheimia</taxon>
    </lineage>
</organism>
<keyword evidence="6" id="KW-0539">Nucleus</keyword>
<dbReference type="VEuPathDB" id="FungiDB:LCOR_05654.1"/>
<evidence type="ECO:0000256" key="4">
    <source>
        <dbReference type="ARBA" id="ARBA00023015"/>
    </source>
</evidence>
<dbReference type="Pfam" id="PF10406">
    <property type="entry name" value="TAF8_C"/>
    <property type="match status" value="1"/>
</dbReference>
<dbReference type="GO" id="GO:0005669">
    <property type="term" value="C:transcription factor TFIID complex"/>
    <property type="evidence" value="ECO:0007669"/>
    <property type="project" value="InterPro"/>
</dbReference>
<keyword evidence="5" id="KW-0804">Transcription</keyword>
<comment type="caution">
    <text evidence="9">The sequence shown here is derived from an EMBL/GenBank/DDBJ whole genome shotgun (WGS) entry which is preliminary data.</text>
</comment>
<dbReference type="InterPro" id="IPR037818">
    <property type="entry name" value="TAF8"/>
</dbReference>
<dbReference type="SUPFAM" id="SSF47113">
    <property type="entry name" value="Histone-fold"/>
    <property type="match status" value="1"/>
</dbReference>
<comment type="similarity">
    <text evidence="2">Belongs to the TAF8 family.</text>
</comment>
<keyword evidence="10" id="KW-1185">Reference proteome</keyword>
<feature type="region of interest" description="Disordered" evidence="7">
    <location>
        <begin position="218"/>
        <end position="259"/>
    </location>
</feature>
<dbReference type="SMART" id="SM00576">
    <property type="entry name" value="BTP"/>
    <property type="match status" value="1"/>
</dbReference>
<dbReference type="AlphaFoldDB" id="A0A068RZH9"/>
<dbReference type="EMBL" id="CBTN010000023">
    <property type="protein sequence ID" value="CDH54406.1"/>
    <property type="molecule type" value="Genomic_DNA"/>
</dbReference>
<dbReference type="STRING" id="1263082.A0A068RZH9"/>
<dbReference type="PANTHER" id="PTHR46469:SF1">
    <property type="entry name" value="TRANSCRIPTION INITIATION FACTOR TFIID SUBUNIT 8"/>
    <property type="match status" value="1"/>
</dbReference>
<protein>
    <recommendedName>
        <fullName evidence="3">Transcription initiation factor TFIID subunit 8</fullName>
    </recommendedName>
</protein>
<evidence type="ECO:0000256" key="2">
    <source>
        <dbReference type="ARBA" id="ARBA00008767"/>
    </source>
</evidence>
<evidence type="ECO:0000313" key="10">
    <source>
        <dbReference type="Proteomes" id="UP000027586"/>
    </source>
</evidence>
<feature type="compositionally biased region" description="Basic and acidic residues" evidence="7">
    <location>
        <begin position="99"/>
        <end position="114"/>
    </location>
</feature>
<name>A0A068RZH9_9FUNG</name>
<gene>
    <name evidence="9" type="ORF">LCOR_05654.1</name>
</gene>
<dbReference type="OrthoDB" id="2193813at2759"/>
<comment type="subcellular location">
    <subcellularLocation>
        <location evidence="1">Nucleus</location>
    </subcellularLocation>
</comment>
<reference evidence="9" key="1">
    <citation type="submission" date="2013-08" db="EMBL/GenBank/DDBJ databases">
        <title>Gene expansion shapes genome architecture in the human pathogen Lichtheimia corymbifera: an evolutionary genomics analysis in the ancient terrestrial Mucorales (Mucoromycotina).</title>
        <authorList>
            <person name="Schwartze V.U."/>
            <person name="Winter S."/>
            <person name="Shelest E."/>
            <person name="Marcet-Houben M."/>
            <person name="Horn F."/>
            <person name="Wehner S."/>
            <person name="Hoffmann K."/>
            <person name="Riege K."/>
            <person name="Sammeth M."/>
            <person name="Nowrousian M."/>
            <person name="Valiante V."/>
            <person name="Linde J."/>
            <person name="Jacobsen I.D."/>
            <person name="Marz M."/>
            <person name="Brakhage A.A."/>
            <person name="Gabaldon T."/>
            <person name="Bocker S."/>
            <person name="Voigt K."/>
        </authorList>
    </citation>
    <scope>NUCLEOTIDE SEQUENCE [LARGE SCALE GENOMIC DNA]</scope>
    <source>
        <strain evidence="9">FSU 9682</strain>
    </source>
</reference>
<dbReference type="Pfam" id="PF07524">
    <property type="entry name" value="Bromo_TP"/>
    <property type="match status" value="1"/>
</dbReference>
<dbReference type="GO" id="GO:0006367">
    <property type="term" value="P:transcription initiation at RNA polymerase II promoter"/>
    <property type="evidence" value="ECO:0007669"/>
    <property type="project" value="TreeGrafter"/>
</dbReference>
<evidence type="ECO:0000313" key="9">
    <source>
        <dbReference type="EMBL" id="CDH54406.1"/>
    </source>
</evidence>